<dbReference type="Pfam" id="PF00903">
    <property type="entry name" value="Glyoxalase"/>
    <property type="match status" value="1"/>
</dbReference>
<sequence>MKIEHFAINVEQPLEVADWYVRHLGFEIVKQDSEPPYTTFLADDEGRVMIEVYNNPSDKVPDYSNMDPLILHLAMVSKDPAEDKKRLIEAGAKEVSDEILEDGSHLVMLRDPWGFSIQLCKRSTHMLRKGD</sequence>
<dbReference type="Gene3D" id="3.10.180.10">
    <property type="entry name" value="2,3-Dihydroxybiphenyl 1,2-Dioxygenase, domain 1"/>
    <property type="match status" value="1"/>
</dbReference>
<gene>
    <name evidence="2" type="ORF">LQ318_01180</name>
</gene>
<comment type="caution">
    <text evidence="2">The sequence shown here is derived from an EMBL/GenBank/DDBJ whole genome shotgun (WGS) entry which is preliminary data.</text>
</comment>
<reference evidence="2 3" key="1">
    <citation type="submission" date="2021-11" db="EMBL/GenBank/DDBJ databases">
        <title>Aliifidinibius sp. nov., a new bacterium isolated from saline soil.</title>
        <authorList>
            <person name="Galisteo C."/>
            <person name="De La Haba R."/>
            <person name="Sanchez-Porro C."/>
            <person name="Ventosa A."/>
        </authorList>
    </citation>
    <scope>NUCLEOTIDE SEQUENCE [LARGE SCALE GENOMIC DNA]</scope>
    <source>
        <strain evidence="2 3">KACC 190600</strain>
    </source>
</reference>
<evidence type="ECO:0000313" key="3">
    <source>
        <dbReference type="Proteomes" id="UP001207337"/>
    </source>
</evidence>
<dbReference type="Proteomes" id="UP001207337">
    <property type="component" value="Unassembled WGS sequence"/>
</dbReference>
<dbReference type="InterPro" id="IPR037523">
    <property type="entry name" value="VOC_core"/>
</dbReference>
<accession>A0ABT3PUI7</accession>
<evidence type="ECO:0000313" key="2">
    <source>
        <dbReference type="EMBL" id="MCW9711502.1"/>
    </source>
</evidence>
<organism evidence="2 3">
    <name type="scientific">Fodinibius salicampi</name>
    <dbReference type="NCBI Taxonomy" id="1920655"/>
    <lineage>
        <taxon>Bacteria</taxon>
        <taxon>Pseudomonadati</taxon>
        <taxon>Balneolota</taxon>
        <taxon>Balneolia</taxon>
        <taxon>Balneolales</taxon>
        <taxon>Balneolaceae</taxon>
        <taxon>Fodinibius</taxon>
    </lineage>
</organism>
<dbReference type="InterPro" id="IPR004360">
    <property type="entry name" value="Glyas_Fos-R_dOase_dom"/>
</dbReference>
<dbReference type="EMBL" id="JAJNDC010000001">
    <property type="protein sequence ID" value="MCW9711502.1"/>
    <property type="molecule type" value="Genomic_DNA"/>
</dbReference>
<proteinExistence type="predicted"/>
<dbReference type="PROSITE" id="PS51819">
    <property type="entry name" value="VOC"/>
    <property type="match status" value="1"/>
</dbReference>
<evidence type="ECO:0000259" key="1">
    <source>
        <dbReference type="PROSITE" id="PS51819"/>
    </source>
</evidence>
<keyword evidence="3" id="KW-1185">Reference proteome</keyword>
<name>A0ABT3PUI7_9BACT</name>
<dbReference type="CDD" id="cd06587">
    <property type="entry name" value="VOC"/>
    <property type="match status" value="1"/>
</dbReference>
<dbReference type="RefSeq" id="WP_265786770.1">
    <property type="nucleotide sequence ID" value="NZ_BAABRS010000001.1"/>
</dbReference>
<feature type="domain" description="VOC" evidence="1">
    <location>
        <begin position="2"/>
        <end position="122"/>
    </location>
</feature>
<dbReference type="SUPFAM" id="SSF54593">
    <property type="entry name" value="Glyoxalase/Bleomycin resistance protein/Dihydroxybiphenyl dioxygenase"/>
    <property type="match status" value="1"/>
</dbReference>
<dbReference type="InterPro" id="IPR029068">
    <property type="entry name" value="Glyas_Bleomycin-R_OHBP_Dase"/>
</dbReference>
<protein>
    <submittedName>
        <fullName evidence="2">VOC family protein</fullName>
    </submittedName>
</protein>